<dbReference type="PANTHER" id="PTHR42754">
    <property type="entry name" value="ENDOGLUCANASE"/>
    <property type="match status" value="1"/>
</dbReference>
<sequence>MKFALCPFLSGIKTVVRCSGMILGIGMLVLTTCRAQTTPNLQWERARGGSRLDQLFALQQTADGGYIVGGASESGISADKSEITQGDRDFWILKLAPDGSKEWDKTFGASSEDVLYSLQQTRDGGYILGGYTYGAGGDLSGVVRGGSDYWVIKLSADGTKEWDRVFGGDSFEILRGVQQTSDGGYILGGYSNSGISGDKTEDRRGTMQTNDYWVVKISANGTKQWDKTFGGGLNDQLYAIQQTRDGGYIMGGTSTSGMGGDKSETNQLSGEYEYDSDYWIVKIAANGTKQWDRTLGGDGAEDLRALKETSDGGFILGGQSEAIASGDKTEEPKGASDYWVVKLSPAGEKQWDRTIGSASRDELHALLQSPDGSFILAGSSESCACGDKTGKSRGSFDYWVVKLSMNGTTVIWDKTVGSKGADNLRAVAPTSDGGYLLGGYTDAGAGGEKSQVSRGSYDYWIVKLEADQPPLPVTLITFAGHTEGNMAELSWATTSETQSSFFEIQQSTDGKSWNKLGIVNAKGESNSLVSYQYAHARIAAGSKNLYRLRIVDADGKFTYSKIISLTFGEVERVSIYPNPTSEILSFQGSDWKQVRKVELINSRSAVVYSSAKPVRSIDVSRLQPGLYFARVVRKDGTSQLHKVVVAH</sequence>
<keyword evidence="3" id="KW-1185">Reference proteome</keyword>
<dbReference type="InterPro" id="IPR026444">
    <property type="entry name" value="Secre_tail"/>
</dbReference>
<protein>
    <submittedName>
        <fullName evidence="2">T9SS type A sorting domain-containing protein</fullName>
    </submittedName>
</protein>
<gene>
    <name evidence="2" type="ORF">HWI92_16455</name>
</gene>
<dbReference type="RefSeq" id="WP_204657289.1">
    <property type="nucleotide sequence ID" value="NZ_CP056775.1"/>
</dbReference>
<dbReference type="InterPro" id="IPR011047">
    <property type="entry name" value="Quinoprotein_ADH-like_sf"/>
</dbReference>
<feature type="domain" description="Secretion system C-terminal sorting" evidence="1">
    <location>
        <begin position="575"/>
        <end position="645"/>
    </location>
</feature>
<reference evidence="2 3" key="1">
    <citation type="submission" date="2020-06" db="EMBL/GenBank/DDBJ databases">
        <title>Dyadobacter sandarakinus sp. nov., isolated from the soil of the Arctic Yellow River Station.</title>
        <authorList>
            <person name="Zhang Y."/>
            <person name="Peng F."/>
        </authorList>
    </citation>
    <scope>NUCLEOTIDE SEQUENCE [LARGE SCALE GENOMIC DNA]</scope>
    <source>
        <strain evidence="2 3">Q3-56</strain>
    </source>
</reference>
<dbReference type="PANTHER" id="PTHR42754:SF1">
    <property type="entry name" value="LIPOPROTEIN"/>
    <property type="match status" value="1"/>
</dbReference>
<dbReference type="Pfam" id="PF18962">
    <property type="entry name" value="Por_Secre_tail"/>
    <property type="match status" value="1"/>
</dbReference>
<dbReference type="NCBIfam" id="TIGR04183">
    <property type="entry name" value="Por_Secre_tail"/>
    <property type="match status" value="1"/>
</dbReference>
<dbReference type="SUPFAM" id="SSF50998">
    <property type="entry name" value="Quinoprotein alcohol dehydrogenase-like"/>
    <property type="match status" value="1"/>
</dbReference>
<name>A0ABX7I8E6_9BACT</name>
<dbReference type="EMBL" id="CP056775">
    <property type="protein sequence ID" value="QRR02387.1"/>
    <property type="molecule type" value="Genomic_DNA"/>
</dbReference>
<organism evidence="2 3">
    <name type="scientific">Dyadobacter sandarakinus</name>
    <dbReference type="NCBI Taxonomy" id="2747268"/>
    <lineage>
        <taxon>Bacteria</taxon>
        <taxon>Pseudomonadati</taxon>
        <taxon>Bacteroidota</taxon>
        <taxon>Cytophagia</taxon>
        <taxon>Cytophagales</taxon>
        <taxon>Spirosomataceae</taxon>
        <taxon>Dyadobacter</taxon>
    </lineage>
</organism>
<evidence type="ECO:0000313" key="3">
    <source>
        <dbReference type="Proteomes" id="UP000612680"/>
    </source>
</evidence>
<dbReference type="Proteomes" id="UP000612680">
    <property type="component" value="Chromosome"/>
</dbReference>
<accession>A0ABX7I8E6</accession>
<evidence type="ECO:0000259" key="1">
    <source>
        <dbReference type="Pfam" id="PF18962"/>
    </source>
</evidence>
<evidence type="ECO:0000313" key="2">
    <source>
        <dbReference type="EMBL" id="QRR02387.1"/>
    </source>
</evidence>
<proteinExistence type="predicted"/>
<dbReference type="Gene3D" id="2.80.10.50">
    <property type="match status" value="1"/>
</dbReference>